<dbReference type="AlphaFoldDB" id="A0A1H9P8Q2"/>
<proteinExistence type="predicted"/>
<organism evidence="1 2">
    <name type="scientific">Actinokineospora terrae</name>
    <dbReference type="NCBI Taxonomy" id="155974"/>
    <lineage>
        <taxon>Bacteria</taxon>
        <taxon>Bacillati</taxon>
        <taxon>Actinomycetota</taxon>
        <taxon>Actinomycetes</taxon>
        <taxon>Pseudonocardiales</taxon>
        <taxon>Pseudonocardiaceae</taxon>
        <taxon>Actinokineospora</taxon>
    </lineage>
</organism>
<dbReference type="STRING" id="155974.SAMN04487818_103327"/>
<gene>
    <name evidence="1" type="ORF">SAMN04487818_103327</name>
</gene>
<reference evidence="2" key="1">
    <citation type="submission" date="2016-10" db="EMBL/GenBank/DDBJ databases">
        <authorList>
            <person name="Varghese N."/>
            <person name="Submissions S."/>
        </authorList>
    </citation>
    <scope>NUCLEOTIDE SEQUENCE [LARGE SCALE GENOMIC DNA]</scope>
    <source>
        <strain evidence="2">DSM 44260</strain>
    </source>
</reference>
<dbReference type="Proteomes" id="UP000199051">
    <property type="component" value="Unassembled WGS sequence"/>
</dbReference>
<dbReference type="EMBL" id="FOGI01000003">
    <property type="protein sequence ID" value="SER44169.1"/>
    <property type="molecule type" value="Genomic_DNA"/>
</dbReference>
<evidence type="ECO:0000313" key="1">
    <source>
        <dbReference type="EMBL" id="SER44169.1"/>
    </source>
</evidence>
<evidence type="ECO:0000313" key="2">
    <source>
        <dbReference type="Proteomes" id="UP000199051"/>
    </source>
</evidence>
<keyword evidence="2" id="KW-1185">Reference proteome</keyword>
<sequence length="109" mass="11930">MSDARVSNVSVGYIKRVKSDAGVVTISGDLGEAALDWPPPGWVITFDMFDLDLGRARFIGIGVVAGHPEPDPYLDRYRLPVRPLSPDHRPVPNWVGRSDIIDAVPPPGW</sequence>
<protein>
    <submittedName>
        <fullName evidence="1">Uncharacterized protein</fullName>
    </submittedName>
</protein>
<accession>A0A1H9P8Q2</accession>
<name>A0A1H9P8Q2_9PSEU</name>